<evidence type="ECO:0000313" key="13">
    <source>
        <dbReference type="Proteomes" id="UP000466388"/>
    </source>
</evidence>
<dbReference type="InterPro" id="IPR018044">
    <property type="entry name" value="Peptidase_S11"/>
</dbReference>
<comment type="similarity">
    <text evidence="1 9">Belongs to the peptidase S11 family.</text>
</comment>
<dbReference type="Gene3D" id="3.40.710.10">
    <property type="entry name" value="DD-peptidase/beta-lactamase superfamily"/>
    <property type="match status" value="1"/>
</dbReference>
<keyword evidence="4" id="KW-0133">Cell shape</keyword>
<evidence type="ECO:0000256" key="1">
    <source>
        <dbReference type="ARBA" id="ARBA00007164"/>
    </source>
</evidence>
<evidence type="ECO:0000256" key="6">
    <source>
        <dbReference type="ARBA" id="ARBA00023316"/>
    </source>
</evidence>
<evidence type="ECO:0000259" key="11">
    <source>
        <dbReference type="Pfam" id="PF00768"/>
    </source>
</evidence>
<dbReference type="PANTHER" id="PTHR21581">
    <property type="entry name" value="D-ALANYL-D-ALANINE CARBOXYPEPTIDASE"/>
    <property type="match status" value="1"/>
</dbReference>
<feature type="active site" description="Proton acceptor" evidence="7">
    <location>
        <position position="79"/>
    </location>
</feature>
<evidence type="ECO:0000313" key="12">
    <source>
        <dbReference type="EMBL" id="MTV81412.1"/>
    </source>
</evidence>
<keyword evidence="13" id="KW-1185">Reference proteome</keyword>
<keyword evidence="5" id="KW-0573">Peptidoglycan synthesis</keyword>
<evidence type="ECO:0000256" key="5">
    <source>
        <dbReference type="ARBA" id="ARBA00022984"/>
    </source>
</evidence>
<keyword evidence="3 12" id="KW-0378">Hydrolase</keyword>
<proteinExistence type="inferred from homology"/>
<dbReference type="Pfam" id="PF00768">
    <property type="entry name" value="Peptidase_S11"/>
    <property type="match status" value="1"/>
</dbReference>
<comment type="caution">
    <text evidence="12">The sequence shown here is derived from an EMBL/GenBank/DDBJ whole genome shotgun (WGS) entry which is preliminary data.</text>
</comment>
<dbReference type="GO" id="GO:0009002">
    <property type="term" value="F:serine-type D-Ala-D-Ala carboxypeptidase activity"/>
    <property type="evidence" value="ECO:0007669"/>
    <property type="project" value="InterPro"/>
</dbReference>
<dbReference type="InterPro" id="IPR012338">
    <property type="entry name" value="Beta-lactam/transpept-like"/>
</dbReference>
<feature type="active site" description="Acyl-ester intermediate" evidence="7">
    <location>
        <position position="76"/>
    </location>
</feature>
<name>A0A7X2XTJ5_9LACO</name>
<feature type="binding site" evidence="8">
    <location>
        <position position="264"/>
    </location>
    <ligand>
        <name>substrate</name>
    </ligand>
</feature>
<dbReference type="GO" id="GO:0071555">
    <property type="term" value="P:cell wall organization"/>
    <property type="evidence" value="ECO:0007669"/>
    <property type="project" value="UniProtKB-KW"/>
</dbReference>
<gene>
    <name evidence="12" type="ORF">GM612_01925</name>
</gene>
<feature type="signal peptide" evidence="10">
    <location>
        <begin position="1"/>
        <end position="35"/>
    </location>
</feature>
<keyword evidence="2 10" id="KW-0732">Signal</keyword>
<sequence length="426" mass="46917">MDTIQKPQIRRRWTSILIALTCMLLAFAPASPSLAKTKKSSKMSNYTKVKSAYVMDAKSGQTLYENNQDKKLPIASLSKMMTLYLTTQEIKQHKLKWTDKVAVGQNLIKMSKSYSLGSFKIKRSKQYTVKQLYQAALIASSNSAAIALGEAVTGGNNAKFISMMNQQAKDWHIDATFVSSSGLDNTDLKHYGLQLPKTSGKAQNMVSAKAISIVAQHLTAAFPQITQWSEKATSKIDNQTLVNANALLKSGTYYRASNHLTGLKTGYTENAGLCLTVTYWRHGRKLIATIIGSNTAFTAMNGLITHVDKTVNATDVTEKPQTFKLDGRQIDAQPATGKATVWYRKNQDPKKIKITNTLTASKLPVKKGQQVTMTRYNSTGLPSQTNQGETATKTVTKPVANQGNAGGRNWFSQFFSGIDKMFSHLF</sequence>
<feature type="active site" evidence="7">
    <location>
        <position position="140"/>
    </location>
</feature>
<dbReference type="SUPFAM" id="SSF56601">
    <property type="entry name" value="beta-lactamase/transpeptidase-like"/>
    <property type="match status" value="1"/>
</dbReference>
<organism evidence="12 13">
    <name type="scientific">Secundilactobacillus folii</name>
    <dbReference type="NCBI Taxonomy" id="2678357"/>
    <lineage>
        <taxon>Bacteria</taxon>
        <taxon>Bacillati</taxon>
        <taxon>Bacillota</taxon>
        <taxon>Bacilli</taxon>
        <taxon>Lactobacillales</taxon>
        <taxon>Lactobacillaceae</taxon>
        <taxon>Secundilactobacillus</taxon>
    </lineage>
</organism>
<evidence type="ECO:0000256" key="9">
    <source>
        <dbReference type="RuleBase" id="RU004016"/>
    </source>
</evidence>
<evidence type="ECO:0000256" key="8">
    <source>
        <dbReference type="PIRSR" id="PIRSR618044-2"/>
    </source>
</evidence>
<dbReference type="InterPro" id="IPR001967">
    <property type="entry name" value="Peptidase_S11_N"/>
</dbReference>
<dbReference type="GO" id="GO:0008360">
    <property type="term" value="P:regulation of cell shape"/>
    <property type="evidence" value="ECO:0007669"/>
    <property type="project" value="UniProtKB-KW"/>
</dbReference>
<dbReference type="PANTHER" id="PTHR21581:SF11">
    <property type="entry name" value="D-ALANYL-D-ALANINE CARBOXYPEPTIDASE DACA"/>
    <property type="match status" value="1"/>
</dbReference>
<dbReference type="PRINTS" id="PR00725">
    <property type="entry name" value="DADACBPTASE1"/>
</dbReference>
<evidence type="ECO:0000256" key="10">
    <source>
        <dbReference type="SAM" id="SignalP"/>
    </source>
</evidence>
<reference evidence="12 13" key="1">
    <citation type="submission" date="2019-11" db="EMBL/GenBank/DDBJ databases">
        <title>Lactobacillus sp. nov. CRM56-3, isolated from fermented tea leaves.</title>
        <authorList>
            <person name="Phuengjayaem S."/>
            <person name="Tanasupawat S."/>
        </authorList>
    </citation>
    <scope>NUCLEOTIDE SEQUENCE [LARGE SCALE GENOMIC DNA]</scope>
    <source>
        <strain evidence="12 13">CRM56-3</strain>
    </source>
</reference>
<dbReference type="EMBL" id="WNJO01000002">
    <property type="protein sequence ID" value="MTV81412.1"/>
    <property type="molecule type" value="Genomic_DNA"/>
</dbReference>
<keyword evidence="6" id="KW-0961">Cell wall biogenesis/degradation</keyword>
<evidence type="ECO:0000256" key="4">
    <source>
        <dbReference type="ARBA" id="ARBA00022960"/>
    </source>
</evidence>
<feature type="domain" description="Peptidase S11 D-alanyl-D-alanine carboxypeptidase A N-terminal" evidence="11">
    <location>
        <begin position="47"/>
        <end position="294"/>
    </location>
</feature>
<dbReference type="GO" id="GO:0009252">
    <property type="term" value="P:peptidoglycan biosynthetic process"/>
    <property type="evidence" value="ECO:0007669"/>
    <property type="project" value="UniProtKB-KW"/>
</dbReference>
<evidence type="ECO:0000256" key="3">
    <source>
        <dbReference type="ARBA" id="ARBA00022801"/>
    </source>
</evidence>
<dbReference type="AlphaFoldDB" id="A0A7X2XTJ5"/>
<evidence type="ECO:0000256" key="2">
    <source>
        <dbReference type="ARBA" id="ARBA00022729"/>
    </source>
</evidence>
<dbReference type="Proteomes" id="UP000466388">
    <property type="component" value="Unassembled WGS sequence"/>
</dbReference>
<protein>
    <submittedName>
        <fullName evidence="12">Serine hydrolase</fullName>
    </submittedName>
</protein>
<feature type="chain" id="PRO_5031403201" evidence="10">
    <location>
        <begin position="36"/>
        <end position="426"/>
    </location>
</feature>
<dbReference type="GO" id="GO:0006508">
    <property type="term" value="P:proteolysis"/>
    <property type="evidence" value="ECO:0007669"/>
    <property type="project" value="InterPro"/>
</dbReference>
<accession>A0A7X2XTJ5</accession>
<evidence type="ECO:0000256" key="7">
    <source>
        <dbReference type="PIRSR" id="PIRSR618044-1"/>
    </source>
</evidence>
<dbReference type="RefSeq" id="WP_155430705.1">
    <property type="nucleotide sequence ID" value="NZ_WNJO01000002.1"/>
</dbReference>